<name>A0A9X0D983_9CNID</name>
<dbReference type="AlphaFoldDB" id="A0A9X0D983"/>
<dbReference type="OrthoDB" id="10028987at2759"/>
<feature type="domain" description="Phage tail collar" evidence="1">
    <location>
        <begin position="70"/>
        <end position="124"/>
    </location>
</feature>
<dbReference type="Gene3D" id="3.90.1340.10">
    <property type="entry name" value="Phage tail collar domain"/>
    <property type="match status" value="1"/>
</dbReference>
<organism evidence="2 3">
    <name type="scientific">Desmophyllum pertusum</name>
    <dbReference type="NCBI Taxonomy" id="174260"/>
    <lineage>
        <taxon>Eukaryota</taxon>
        <taxon>Metazoa</taxon>
        <taxon>Cnidaria</taxon>
        <taxon>Anthozoa</taxon>
        <taxon>Hexacorallia</taxon>
        <taxon>Scleractinia</taxon>
        <taxon>Caryophylliina</taxon>
        <taxon>Caryophylliidae</taxon>
        <taxon>Desmophyllum</taxon>
    </lineage>
</organism>
<reference evidence="2" key="1">
    <citation type="submission" date="2023-01" db="EMBL/GenBank/DDBJ databases">
        <title>Genome assembly of the deep-sea coral Lophelia pertusa.</title>
        <authorList>
            <person name="Herrera S."/>
            <person name="Cordes E."/>
        </authorList>
    </citation>
    <scope>NUCLEOTIDE SEQUENCE</scope>
    <source>
        <strain evidence="2">USNM1676648</strain>
        <tissue evidence="2">Polyp</tissue>
    </source>
</reference>
<dbReference type="InterPro" id="IPR037053">
    <property type="entry name" value="Phage_tail_collar_dom_sf"/>
</dbReference>
<evidence type="ECO:0000259" key="1">
    <source>
        <dbReference type="Pfam" id="PF07484"/>
    </source>
</evidence>
<dbReference type="InterPro" id="IPR011083">
    <property type="entry name" value="Phage_tail_collar_dom"/>
</dbReference>
<dbReference type="Proteomes" id="UP001163046">
    <property type="component" value="Unassembled WGS sequence"/>
</dbReference>
<sequence length="146" mass="15733">MLANISPIATKQAWSLISIEKIEARLGSEQEDVSPVAGSVVTMARWNLITSPLLLMFLCFFAAHGEPFLGEVRCMAFNFAPRGFLKADGQTLSIAQNTGLFAVIGTKYGGDGRTTFALPKLSGLTTEDDITVDCFIAVQGIFPSRN</sequence>
<accession>A0A9X0D983</accession>
<evidence type="ECO:0000313" key="3">
    <source>
        <dbReference type="Proteomes" id="UP001163046"/>
    </source>
</evidence>
<dbReference type="SUPFAM" id="SSF88874">
    <property type="entry name" value="Receptor-binding domain of short tail fibre protein gp12"/>
    <property type="match status" value="1"/>
</dbReference>
<gene>
    <name evidence="2" type="ORF">OS493_018532</name>
</gene>
<dbReference type="EMBL" id="MU825406">
    <property type="protein sequence ID" value="KAJ7391485.1"/>
    <property type="molecule type" value="Genomic_DNA"/>
</dbReference>
<proteinExistence type="predicted"/>
<protein>
    <recommendedName>
        <fullName evidence="1">Phage tail collar domain-containing protein</fullName>
    </recommendedName>
</protein>
<evidence type="ECO:0000313" key="2">
    <source>
        <dbReference type="EMBL" id="KAJ7391485.1"/>
    </source>
</evidence>
<dbReference type="Pfam" id="PF07484">
    <property type="entry name" value="Collar"/>
    <property type="match status" value="1"/>
</dbReference>
<comment type="caution">
    <text evidence="2">The sequence shown here is derived from an EMBL/GenBank/DDBJ whole genome shotgun (WGS) entry which is preliminary data.</text>
</comment>
<keyword evidence="3" id="KW-1185">Reference proteome</keyword>